<dbReference type="SUPFAM" id="SSF53167">
    <property type="entry name" value="Purine and uridine phosphorylases"/>
    <property type="match status" value="1"/>
</dbReference>
<accession>A0A381QW02</accession>
<protein>
    <recommendedName>
        <fullName evidence="3">Nucleoside phosphorylase domain-containing protein</fullName>
    </recommendedName>
</protein>
<dbReference type="InterPro" id="IPR010044">
    <property type="entry name" value="MTAP"/>
</dbReference>
<dbReference type="Pfam" id="PF01048">
    <property type="entry name" value="PNP_UDP_1"/>
    <property type="match status" value="1"/>
</dbReference>
<dbReference type="EMBL" id="UINC01001483">
    <property type="protein sequence ID" value="SUZ81937.1"/>
    <property type="molecule type" value="Genomic_DNA"/>
</dbReference>
<evidence type="ECO:0000313" key="4">
    <source>
        <dbReference type="EMBL" id="SUZ81937.1"/>
    </source>
</evidence>
<keyword evidence="1" id="KW-0328">Glycosyltransferase</keyword>
<dbReference type="NCBIfam" id="NF006599">
    <property type="entry name" value="PRK09136.1"/>
    <property type="match status" value="1"/>
</dbReference>
<evidence type="ECO:0000259" key="3">
    <source>
        <dbReference type="Pfam" id="PF01048"/>
    </source>
</evidence>
<dbReference type="GO" id="GO:0005829">
    <property type="term" value="C:cytosol"/>
    <property type="evidence" value="ECO:0007669"/>
    <property type="project" value="TreeGrafter"/>
</dbReference>
<dbReference type="Gene3D" id="3.40.50.1580">
    <property type="entry name" value="Nucleoside phosphorylase domain"/>
    <property type="match status" value="1"/>
</dbReference>
<dbReference type="AlphaFoldDB" id="A0A381QW02"/>
<sequence>MLGVIGGTGLSQMNGFEPAGQERVATPFCKEKIEIDLLQHNGCKLAFLLRHGKTHETPPHKINYQANIWALHKLGVDKIIAVNAVGGIHENLGPGCLAVPVQIIDYTHGRDATYFEENLQRVMHIDFTYPFTERLRSALLDSANIMNMKSSSNRLVMDGGVYGCTQGPRLETTAEVNRYKIEGCDLLGMTAMPEAVLARELGIDYALLALSVNWAAGQFEGEILMEDISKVVEQSAEFLVGMLQILVEKYDDQ</sequence>
<keyword evidence="2" id="KW-0808">Transferase</keyword>
<dbReference type="GO" id="GO:0009116">
    <property type="term" value="P:nucleoside metabolic process"/>
    <property type="evidence" value="ECO:0007669"/>
    <property type="project" value="InterPro"/>
</dbReference>
<dbReference type="PANTHER" id="PTHR42679">
    <property type="entry name" value="S-METHYL-5'-THIOADENOSINE PHOSPHORYLASE"/>
    <property type="match status" value="1"/>
</dbReference>
<organism evidence="4">
    <name type="scientific">marine metagenome</name>
    <dbReference type="NCBI Taxonomy" id="408172"/>
    <lineage>
        <taxon>unclassified sequences</taxon>
        <taxon>metagenomes</taxon>
        <taxon>ecological metagenomes</taxon>
    </lineage>
</organism>
<name>A0A381QW02_9ZZZZ</name>
<feature type="domain" description="Nucleoside phosphorylase" evidence="3">
    <location>
        <begin position="3"/>
        <end position="243"/>
    </location>
</feature>
<evidence type="ECO:0000256" key="2">
    <source>
        <dbReference type="ARBA" id="ARBA00022679"/>
    </source>
</evidence>
<dbReference type="CDD" id="cd09010">
    <property type="entry name" value="MTAP_SsMTAPII_like_MTIP"/>
    <property type="match status" value="1"/>
</dbReference>
<dbReference type="InterPro" id="IPR035994">
    <property type="entry name" value="Nucleoside_phosphorylase_sf"/>
</dbReference>
<dbReference type="InterPro" id="IPR000845">
    <property type="entry name" value="Nucleoside_phosphorylase_d"/>
</dbReference>
<dbReference type="HAMAP" id="MF_01963">
    <property type="entry name" value="MTAP"/>
    <property type="match status" value="1"/>
</dbReference>
<gene>
    <name evidence="4" type="ORF">METZ01_LOCUS34791</name>
</gene>
<dbReference type="GO" id="GO:0019509">
    <property type="term" value="P:L-methionine salvage from methylthioadenosine"/>
    <property type="evidence" value="ECO:0007669"/>
    <property type="project" value="TreeGrafter"/>
</dbReference>
<dbReference type="PANTHER" id="PTHR42679:SF2">
    <property type="entry name" value="S-METHYL-5'-THIOADENOSINE PHOSPHORYLASE"/>
    <property type="match status" value="1"/>
</dbReference>
<proteinExistence type="inferred from homology"/>
<dbReference type="GO" id="GO:0017061">
    <property type="term" value="F:S-methyl-5-thioadenosine phosphorylase activity"/>
    <property type="evidence" value="ECO:0007669"/>
    <property type="project" value="InterPro"/>
</dbReference>
<evidence type="ECO:0000256" key="1">
    <source>
        <dbReference type="ARBA" id="ARBA00022676"/>
    </source>
</evidence>
<reference evidence="4" key="1">
    <citation type="submission" date="2018-05" db="EMBL/GenBank/DDBJ databases">
        <authorList>
            <person name="Lanie J.A."/>
            <person name="Ng W.-L."/>
            <person name="Kazmierczak K.M."/>
            <person name="Andrzejewski T.M."/>
            <person name="Davidsen T.M."/>
            <person name="Wayne K.J."/>
            <person name="Tettelin H."/>
            <person name="Glass J.I."/>
            <person name="Rusch D."/>
            <person name="Podicherti R."/>
            <person name="Tsui H.-C.T."/>
            <person name="Winkler M.E."/>
        </authorList>
    </citation>
    <scope>NUCLEOTIDE SEQUENCE</scope>
</reference>